<dbReference type="AlphaFoldDB" id="A0A8T0R7Z4"/>
<name>A0A8T0R7Z4_PANVG</name>
<evidence type="ECO:0000313" key="2">
    <source>
        <dbReference type="EMBL" id="KAG2581063.1"/>
    </source>
</evidence>
<sequence length="148" mass="16657">MGASCHQPDPPPPSSGPVGRRRRLPFFKSEFPHPNPNPPHPETERERPRRERERDRGERDGPVQHPRSGVQDAGRDARPPPPLLRRLPPRPRAGDRRNCCPPQAEQARGDAEGWCAAPDDHQLRRHGALRLCRYPTLSQQGAPPRAAD</sequence>
<evidence type="ECO:0000313" key="3">
    <source>
        <dbReference type="Proteomes" id="UP000823388"/>
    </source>
</evidence>
<protein>
    <submittedName>
        <fullName evidence="2">Uncharacterized protein</fullName>
    </submittedName>
</protein>
<feature type="compositionally biased region" description="Basic and acidic residues" evidence="1">
    <location>
        <begin position="41"/>
        <end position="62"/>
    </location>
</feature>
<reference evidence="2" key="1">
    <citation type="submission" date="2020-05" db="EMBL/GenBank/DDBJ databases">
        <title>WGS assembly of Panicum virgatum.</title>
        <authorList>
            <person name="Lovell J.T."/>
            <person name="Jenkins J."/>
            <person name="Shu S."/>
            <person name="Juenger T.E."/>
            <person name="Schmutz J."/>
        </authorList>
    </citation>
    <scope>NUCLEOTIDE SEQUENCE</scope>
    <source>
        <strain evidence="2">AP13</strain>
    </source>
</reference>
<organism evidence="2 3">
    <name type="scientific">Panicum virgatum</name>
    <name type="common">Blackwell switchgrass</name>
    <dbReference type="NCBI Taxonomy" id="38727"/>
    <lineage>
        <taxon>Eukaryota</taxon>
        <taxon>Viridiplantae</taxon>
        <taxon>Streptophyta</taxon>
        <taxon>Embryophyta</taxon>
        <taxon>Tracheophyta</taxon>
        <taxon>Spermatophyta</taxon>
        <taxon>Magnoliopsida</taxon>
        <taxon>Liliopsida</taxon>
        <taxon>Poales</taxon>
        <taxon>Poaceae</taxon>
        <taxon>PACMAD clade</taxon>
        <taxon>Panicoideae</taxon>
        <taxon>Panicodae</taxon>
        <taxon>Paniceae</taxon>
        <taxon>Panicinae</taxon>
        <taxon>Panicum</taxon>
        <taxon>Panicum sect. Hiantes</taxon>
    </lineage>
</organism>
<gene>
    <name evidence="2" type="ORF">PVAP13_6KG007701</name>
</gene>
<feature type="region of interest" description="Disordered" evidence="1">
    <location>
        <begin position="1"/>
        <end position="114"/>
    </location>
</feature>
<dbReference type="Proteomes" id="UP000823388">
    <property type="component" value="Chromosome 6K"/>
</dbReference>
<dbReference type="EMBL" id="CM029047">
    <property type="protein sequence ID" value="KAG2581063.1"/>
    <property type="molecule type" value="Genomic_DNA"/>
</dbReference>
<accession>A0A8T0R7Z4</accession>
<proteinExistence type="predicted"/>
<keyword evidence="3" id="KW-1185">Reference proteome</keyword>
<comment type="caution">
    <text evidence="2">The sequence shown here is derived from an EMBL/GenBank/DDBJ whole genome shotgun (WGS) entry which is preliminary data.</text>
</comment>
<evidence type="ECO:0000256" key="1">
    <source>
        <dbReference type="SAM" id="MobiDB-lite"/>
    </source>
</evidence>